<dbReference type="SMART" id="SM00086">
    <property type="entry name" value="PAC"/>
    <property type="match status" value="1"/>
</dbReference>
<evidence type="ECO:0000256" key="1">
    <source>
        <dbReference type="ARBA" id="ARBA00000085"/>
    </source>
</evidence>
<dbReference type="PANTHER" id="PTHR43547:SF2">
    <property type="entry name" value="HYBRID SIGNAL TRANSDUCTION HISTIDINE KINASE C"/>
    <property type="match status" value="1"/>
</dbReference>
<feature type="domain" description="PAC" evidence="10">
    <location>
        <begin position="107"/>
        <end position="160"/>
    </location>
</feature>
<evidence type="ECO:0000259" key="9">
    <source>
        <dbReference type="PROSITE" id="PS50109"/>
    </source>
</evidence>
<protein>
    <recommendedName>
        <fullName evidence="3">histidine kinase</fullName>
        <ecNumber evidence="3">2.7.13.3</ecNumber>
    </recommendedName>
</protein>
<dbReference type="InterPro" id="IPR000700">
    <property type="entry name" value="PAS-assoc_C"/>
</dbReference>
<dbReference type="InterPro" id="IPR000014">
    <property type="entry name" value="PAS"/>
</dbReference>
<dbReference type="Gene3D" id="3.30.565.10">
    <property type="entry name" value="Histidine kinase-like ATPase, C-terminal domain"/>
    <property type="match status" value="1"/>
</dbReference>
<dbReference type="InterPro" id="IPR016132">
    <property type="entry name" value="Phyto_chromo_attachment"/>
</dbReference>
<dbReference type="Pfam" id="PF00512">
    <property type="entry name" value="HisKA"/>
    <property type="match status" value="1"/>
</dbReference>
<dbReference type="SUPFAM" id="SSF47384">
    <property type="entry name" value="Homodimeric domain of signal transducing histidine kinase"/>
    <property type="match status" value="1"/>
</dbReference>
<dbReference type="NCBIfam" id="TIGR00229">
    <property type="entry name" value="sensory_box"/>
    <property type="match status" value="1"/>
</dbReference>
<dbReference type="Proteomes" id="UP001476950">
    <property type="component" value="Unassembled WGS sequence"/>
</dbReference>
<dbReference type="InterPro" id="IPR036890">
    <property type="entry name" value="HATPase_C_sf"/>
</dbReference>
<evidence type="ECO:0000256" key="7">
    <source>
        <dbReference type="SAM" id="Coils"/>
    </source>
</evidence>
<keyword evidence="4" id="KW-0597">Phosphoprotein</keyword>
<comment type="catalytic activity">
    <reaction evidence="1">
        <text>ATP + protein L-histidine = ADP + protein N-phospho-L-histidine.</text>
        <dbReference type="EC" id="2.7.13.3"/>
    </reaction>
</comment>
<evidence type="ECO:0000256" key="4">
    <source>
        <dbReference type="ARBA" id="ARBA00022553"/>
    </source>
</evidence>
<evidence type="ECO:0000313" key="12">
    <source>
        <dbReference type="Proteomes" id="UP001476950"/>
    </source>
</evidence>
<dbReference type="SMART" id="SM00387">
    <property type="entry name" value="HATPase_c"/>
    <property type="match status" value="1"/>
</dbReference>
<dbReference type="InterPro" id="IPR004358">
    <property type="entry name" value="Sig_transdc_His_kin-like_C"/>
</dbReference>
<feature type="domain" description="Phytochrome chromophore attachment site" evidence="8">
    <location>
        <begin position="180"/>
        <end position="317"/>
    </location>
</feature>
<dbReference type="SUPFAM" id="SSF55785">
    <property type="entry name" value="PYP-like sensor domain (PAS domain)"/>
    <property type="match status" value="1"/>
</dbReference>
<dbReference type="Pfam" id="PF02518">
    <property type="entry name" value="HATPase_c"/>
    <property type="match status" value="1"/>
</dbReference>
<dbReference type="InterPro" id="IPR005467">
    <property type="entry name" value="His_kinase_dom"/>
</dbReference>
<evidence type="ECO:0000256" key="6">
    <source>
        <dbReference type="ARBA" id="ARBA00023012"/>
    </source>
</evidence>
<gene>
    <name evidence="11" type="ORF">NDI38_01620</name>
</gene>
<feature type="domain" description="Histidine kinase" evidence="9">
    <location>
        <begin position="529"/>
        <end position="752"/>
    </location>
</feature>
<keyword evidence="7" id="KW-0175">Coiled coil</keyword>
<dbReference type="SMART" id="SM00388">
    <property type="entry name" value="HisKA"/>
    <property type="match status" value="1"/>
</dbReference>
<feature type="coiled-coil region" evidence="7">
    <location>
        <begin position="321"/>
        <end position="348"/>
    </location>
</feature>
<dbReference type="PROSITE" id="PS50046">
    <property type="entry name" value="PHYTOCHROME_2"/>
    <property type="match status" value="1"/>
</dbReference>
<evidence type="ECO:0000256" key="2">
    <source>
        <dbReference type="ARBA" id="ARBA00006402"/>
    </source>
</evidence>
<dbReference type="PANTHER" id="PTHR43547">
    <property type="entry name" value="TWO-COMPONENT HISTIDINE KINASE"/>
    <property type="match status" value="1"/>
</dbReference>
<dbReference type="Pfam" id="PF01590">
    <property type="entry name" value="GAF"/>
    <property type="match status" value="2"/>
</dbReference>
<dbReference type="InterPro" id="IPR035965">
    <property type="entry name" value="PAS-like_dom_sf"/>
</dbReference>
<keyword evidence="12" id="KW-1185">Reference proteome</keyword>
<dbReference type="CDD" id="cd00130">
    <property type="entry name" value="PAS"/>
    <property type="match status" value="1"/>
</dbReference>
<dbReference type="RefSeq" id="WP_190453903.1">
    <property type="nucleotide sequence ID" value="NZ_JAMPLM010000001.1"/>
</dbReference>
<dbReference type="InterPro" id="IPR029016">
    <property type="entry name" value="GAF-like_dom_sf"/>
</dbReference>
<evidence type="ECO:0000259" key="8">
    <source>
        <dbReference type="PROSITE" id="PS50046"/>
    </source>
</evidence>
<comment type="caution">
    <text evidence="11">The sequence shown here is derived from an EMBL/GenBank/DDBJ whole genome shotgun (WGS) entry which is preliminary data.</text>
</comment>
<dbReference type="InterPro" id="IPR001610">
    <property type="entry name" value="PAC"/>
</dbReference>
<comment type="similarity">
    <text evidence="2">In the N-terminal section; belongs to the phytochrome family.</text>
</comment>
<dbReference type="Gene3D" id="3.30.450.40">
    <property type="match status" value="2"/>
</dbReference>
<keyword evidence="5" id="KW-0418">Kinase</keyword>
<dbReference type="EC" id="2.7.13.3" evidence="3"/>
<dbReference type="PROSITE" id="PS50113">
    <property type="entry name" value="PAC"/>
    <property type="match status" value="1"/>
</dbReference>
<evidence type="ECO:0000256" key="5">
    <source>
        <dbReference type="ARBA" id="ARBA00022777"/>
    </source>
</evidence>
<dbReference type="InterPro" id="IPR003018">
    <property type="entry name" value="GAF"/>
</dbReference>
<dbReference type="InterPro" id="IPR003661">
    <property type="entry name" value="HisK_dim/P_dom"/>
</dbReference>
<keyword evidence="5" id="KW-0808">Transferase</keyword>
<dbReference type="CDD" id="cd00082">
    <property type="entry name" value="HisKA"/>
    <property type="match status" value="1"/>
</dbReference>
<proteinExistence type="inferred from homology"/>
<dbReference type="InterPro" id="IPR036097">
    <property type="entry name" value="HisK_dim/P_sf"/>
</dbReference>
<dbReference type="InterPro" id="IPR013655">
    <property type="entry name" value="PAS_fold_3"/>
</dbReference>
<name>A0ABV0KD37_9CYAN</name>
<organism evidence="11 12">
    <name type="scientific">Stenomitos frigidus AS-A4</name>
    <dbReference type="NCBI Taxonomy" id="2933935"/>
    <lineage>
        <taxon>Bacteria</taxon>
        <taxon>Bacillati</taxon>
        <taxon>Cyanobacteriota</taxon>
        <taxon>Cyanophyceae</taxon>
        <taxon>Leptolyngbyales</taxon>
        <taxon>Leptolyngbyaceae</taxon>
        <taxon>Stenomitos</taxon>
    </lineage>
</organism>
<dbReference type="Gene3D" id="3.30.450.20">
    <property type="entry name" value="PAS domain"/>
    <property type="match status" value="1"/>
</dbReference>
<dbReference type="PRINTS" id="PR00344">
    <property type="entry name" value="BCTRLSENSOR"/>
</dbReference>
<reference evidence="11 12" key="1">
    <citation type="submission" date="2022-04" db="EMBL/GenBank/DDBJ databases">
        <title>Positive selection, recombination, and allopatry shape intraspecific diversity of widespread and dominant cyanobacteria.</title>
        <authorList>
            <person name="Wei J."/>
            <person name="Shu W."/>
            <person name="Hu C."/>
        </authorList>
    </citation>
    <scope>NUCLEOTIDE SEQUENCE [LARGE SCALE GENOMIC DNA]</scope>
    <source>
        <strain evidence="11 12">AS-A4</strain>
    </source>
</reference>
<evidence type="ECO:0000259" key="10">
    <source>
        <dbReference type="PROSITE" id="PS50113"/>
    </source>
</evidence>
<dbReference type="SUPFAM" id="SSF55781">
    <property type="entry name" value="GAF domain-like"/>
    <property type="match status" value="2"/>
</dbReference>
<dbReference type="InterPro" id="IPR003594">
    <property type="entry name" value="HATPase_dom"/>
</dbReference>
<dbReference type="Gene3D" id="1.10.287.130">
    <property type="match status" value="1"/>
</dbReference>
<keyword evidence="6" id="KW-0902">Two-component regulatory system</keyword>
<evidence type="ECO:0000256" key="3">
    <source>
        <dbReference type="ARBA" id="ARBA00012438"/>
    </source>
</evidence>
<dbReference type="SMART" id="SM00065">
    <property type="entry name" value="GAF"/>
    <property type="match status" value="2"/>
</dbReference>
<dbReference type="SUPFAM" id="SSF55874">
    <property type="entry name" value="ATPase domain of HSP90 chaperone/DNA topoisomerase II/histidine kinase"/>
    <property type="match status" value="1"/>
</dbReference>
<dbReference type="EMBL" id="JAMPLM010000001">
    <property type="protein sequence ID" value="MEP1057115.1"/>
    <property type="molecule type" value="Genomic_DNA"/>
</dbReference>
<accession>A0ABV0KD37</accession>
<sequence length="755" mass="85698">MPTIIELNVQILNDREPNPTDLEPRVTLAATPLKPNGEWLSLLDHASPVGIFRTTGEGQITYVNQRWCEITGVTVAHGSDWLQTIHQDDRERVTTEWQQATQSVPLECFQSRYRFQRSNSTVWVFVQVVANYDSDGTLSGYVGTTTDITQRQQAEETLWQQTERERLVAAIVQEIRRHLDLSHVLKTTVTEVRRLLQTDRVLFFRFESDWSGIVLVESVGTDWKSIQGENIVDPCFAESYVCKYRDGHTRAVSNIRTEYHQSSCYVEMLASFQVNAELVVPILQNDELWGLLIAHHCSETRHWQTWETDLLKQLAAQVSIAIQQSELYQEVQRLNAELEQQVQTRTAQLQLAFNFEATLKRIADRVRDSLDEDQILQTAVRELAGAIKVRSCNAALYDLTQRTSTVRYEYTTSVAPIQGRIVQMDNFKEGYGQLLQGQYFQFCSLLPNSERGRSAMFACPILDDQGVLGDLWLVSNNERIFAEQDIRLVQQVANQCAIALRQARLYQASQAQVEALEKLNRLKDDFLSTVSHELRTPMANIKMAAQMLEIVLRRDKLLDADAGSLPRYFQILNSECQREIKLINDLLDLSRLEMATEPLLLTALSLQSWLPNIVKPFSERINSQQQHLEVVIPTTLAPLTTDQSYLERIITELLSNACKYTPAHGQIAIVVAVEPTNVRFEISNTGIEIAASDRDRVFEKFYRIPNNDPWKHGGTGLGLALTKKLVETLGGSIRVTSKAGLTTFIVELPMNGVGS</sequence>
<dbReference type="SMART" id="SM00091">
    <property type="entry name" value="PAS"/>
    <property type="match status" value="1"/>
</dbReference>
<dbReference type="Pfam" id="PF08447">
    <property type="entry name" value="PAS_3"/>
    <property type="match status" value="1"/>
</dbReference>
<dbReference type="PROSITE" id="PS50109">
    <property type="entry name" value="HIS_KIN"/>
    <property type="match status" value="1"/>
</dbReference>
<evidence type="ECO:0000313" key="11">
    <source>
        <dbReference type="EMBL" id="MEP1057115.1"/>
    </source>
</evidence>